<dbReference type="GO" id="GO:0031146">
    <property type="term" value="P:SCF-dependent proteasomal ubiquitin-dependent protein catabolic process"/>
    <property type="evidence" value="ECO:0007669"/>
    <property type="project" value="TreeGrafter"/>
</dbReference>
<accession>A0A0D3KP96</accession>
<dbReference type="InterPro" id="IPR032675">
    <property type="entry name" value="LRR_dom_sf"/>
</dbReference>
<dbReference type="RefSeq" id="XP_005790010.1">
    <property type="nucleotide sequence ID" value="XM_005789953.1"/>
</dbReference>
<evidence type="ECO:0000313" key="2">
    <source>
        <dbReference type="Proteomes" id="UP000013827"/>
    </source>
</evidence>
<organism evidence="1 2">
    <name type="scientific">Emiliania huxleyi (strain CCMP1516)</name>
    <dbReference type="NCBI Taxonomy" id="280463"/>
    <lineage>
        <taxon>Eukaryota</taxon>
        <taxon>Haptista</taxon>
        <taxon>Haptophyta</taxon>
        <taxon>Prymnesiophyceae</taxon>
        <taxon>Isochrysidales</taxon>
        <taxon>Noelaerhabdaceae</taxon>
        <taxon>Emiliania</taxon>
    </lineage>
</organism>
<evidence type="ECO:0000313" key="1">
    <source>
        <dbReference type="EnsemblProtists" id="EOD37581"/>
    </source>
</evidence>
<dbReference type="Gene3D" id="1.10.150.50">
    <property type="entry name" value="Transcription Factor, Ets-1"/>
    <property type="match status" value="1"/>
</dbReference>
<dbReference type="GeneID" id="17282853"/>
<reference evidence="1" key="2">
    <citation type="submission" date="2024-10" db="UniProtKB">
        <authorList>
            <consortium name="EnsemblProtists"/>
        </authorList>
    </citation>
    <scope>IDENTIFICATION</scope>
</reference>
<keyword evidence="2" id="KW-1185">Reference proteome</keyword>
<dbReference type="HOGENOM" id="CLU_740679_0_0_1"/>
<dbReference type="SUPFAM" id="SSF52047">
    <property type="entry name" value="RNI-like"/>
    <property type="match status" value="1"/>
</dbReference>
<dbReference type="Gene3D" id="3.80.10.10">
    <property type="entry name" value="Ribonuclease Inhibitor"/>
    <property type="match status" value="1"/>
</dbReference>
<evidence type="ECO:0008006" key="3">
    <source>
        <dbReference type="Google" id="ProtNLM"/>
    </source>
</evidence>
<reference evidence="2" key="1">
    <citation type="journal article" date="2013" name="Nature">
        <title>Pan genome of the phytoplankton Emiliania underpins its global distribution.</title>
        <authorList>
            <person name="Read B.A."/>
            <person name="Kegel J."/>
            <person name="Klute M.J."/>
            <person name="Kuo A."/>
            <person name="Lefebvre S.C."/>
            <person name="Maumus F."/>
            <person name="Mayer C."/>
            <person name="Miller J."/>
            <person name="Monier A."/>
            <person name="Salamov A."/>
            <person name="Young J."/>
            <person name="Aguilar M."/>
            <person name="Claverie J.M."/>
            <person name="Frickenhaus S."/>
            <person name="Gonzalez K."/>
            <person name="Herman E.K."/>
            <person name="Lin Y.C."/>
            <person name="Napier J."/>
            <person name="Ogata H."/>
            <person name="Sarno A.F."/>
            <person name="Shmutz J."/>
            <person name="Schroeder D."/>
            <person name="de Vargas C."/>
            <person name="Verret F."/>
            <person name="von Dassow P."/>
            <person name="Valentin K."/>
            <person name="Van de Peer Y."/>
            <person name="Wheeler G."/>
            <person name="Dacks J.B."/>
            <person name="Delwiche C.F."/>
            <person name="Dyhrman S.T."/>
            <person name="Glockner G."/>
            <person name="John U."/>
            <person name="Richards T."/>
            <person name="Worden A.Z."/>
            <person name="Zhang X."/>
            <person name="Grigoriev I.V."/>
            <person name="Allen A.E."/>
            <person name="Bidle K."/>
            <person name="Borodovsky M."/>
            <person name="Bowler C."/>
            <person name="Brownlee C."/>
            <person name="Cock J.M."/>
            <person name="Elias M."/>
            <person name="Gladyshev V.N."/>
            <person name="Groth M."/>
            <person name="Guda C."/>
            <person name="Hadaegh A."/>
            <person name="Iglesias-Rodriguez M.D."/>
            <person name="Jenkins J."/>
            <person name="Jones B.M."/>
            <person name="Lawson T."/>
            <person name="Leese F."/>
            <person name="Lindquist E."/>
            <person name="Lobanov A."/>
            <person name="Lomsadze A."/>
            <person name="Malik S.B."/>
            <person name="Marsh M.E."/>
            <person name="Mackinder L."/>
            <person name="Mock T."/>
            <person name="Mueller-Roeber B."/>
            <person name="Pagarete A."/>
            <person name="Parker M."/>
            <person name="Probert I."/>
            <person name="Quesneville H."/>
            <person name="Raines C."/>
            <person name="Rensing S.A."/>
            <person name="Riano-Pachon D.M."/>
            <person name="Richier S."/>
            <person name="Rokitta S."/>
            <person name="Shiraiwa Y."/>
            <person name="Soanes D.M."/>
            <person name="van der Giezen M."/>
            <person name="Wahlund T.M."/>
            <person name="Williams B."/>
            <person name="Wilson W."/>
            <person name="Wolfe G."/>
            <person name="Wurch L.L."/>
        </authorList>
    </citation>
    <scope>NUCLEOTIDE SEQUENCE</scope>
</reference>
<dbReference type="GO" id="GO:0019005">
    <property type="term" value="C:SCF ubiquitin ligase complex"/>
    <property type="evidence" value="ECO:0007669"/>
    <property type="project" value="TreeGrafter"/>
</dbReference>
<name>A0A0D3KP96_EMIH1</name>
<dbReference type="STRING" id="2903.R1FPN5"/>
<dbReference type="PaxDb" id="2903-EOD37581"/>
<dbReference type="KEGG" id="ehx:EMIHUDRAFT_122361"/>
<sequence>MDGVGEVTAFLTKLGLEQCVQAVVHNGFYTSMEALRGATYEEAPSHTQPLVDSGVRPGHAKLMLSELSNAGLSTAPLSVSSDPAGGEVAAFLRSVGLEACQGSLDGAGYSSVDALSRATLNELVGVGLKPVAALSPSRAGAAKRAVGALGRSGLGPAGPATSPGRGRGRRDAELIAIGQLRRLHTLRIGDERGYGGDQWGFTDVGLTAVAVGCPALRILTFKGFDAASTTQTARHAVTAAPLFALAAHNSGVLEQLAWECEGPLAEALGALLQRCQRLMHLKVSSCDDCDDSALRVVGAHGKSLITLDASFTAVTGDGVISLVQGLPGLRGLNASYCDEVDEDDAQACEAVLVARGGSFGTIGREFGHPHWKGR</sequence>
<dbReference type="InterPro" id="IPR013761">
    <property type="entry name" value="SAM/pointed_sf"/>
</dbReference>
<dbReference type="AlphaFoldDB" id="A0A0D3KP96"/>
<dbReference type="Proteomes" id="UP000013827">
    <property type="component" value="Unassembled WGS sequence"/>
</dbReference>
<proteinExistence type="predicted"/>
<protein>
    <recommendedName>
        <fullName evidence="3">SAM domain-containing protein</fullName>
    </recommendedName>
</protein>
<dbReference type="EnsemblProtists" id="EOD37581">
    <property type="protein sequence ID" value="EOD37581"/>
    <property type="gene ID" value="EMIHUDRAFT_122361"/>
</dbReference>
<dbReference type="PANTHER" id="PTHR13318">
    <property type="entry name" value="PARTNER OF PAIRED, ISOFORM B-RELATED"/>
    <property type="match status" value="1"/>
</dbReference>